<feature type="domain" description="Glycosyltransferase 2-like" evidence="1">
    <location>
        <begin position="7"/>
        <end position="102"/>
    </location>
</feature>
<dbReference type="InterPro" id="IPR050834">
    <property type="entry name" value="Glycosyltransf_2"/>
</dbReference>
<dbReference type="PANTHER" id="PTHR43685:SF2">
    <property type="entry name" value="GLYCOSYLTRANSFERASE 2-LIKE DOMAIN-CONTAINING PROTEIN"/>
    <property type="match status" value="1"/>
</dbReference>
<dbReference type="GO" id="GO:0016740">
    <property type="term" value="F:transferase activity"/>
    <property type="evidence" value="ECO:0007669"/>
    <property type="project" value="UniProtKB-KW"/>
</dbReference>
<name>A0A7H9DP05_9FLAO</name>
<dbReference type="Proteomes" id="UP000510643">
    <property type="component" value="Chromosome"/>
</dbReference>
<dbReference type="Pfam" id="PF00535">
    <property type="entry name" value="Glycos_transf_2"/>
    <property type="match status" value="1"/>
</dbReference>
<accession>A0A7H9DP05</accession>
<dbReference type="Gene3D" id="3.90.550.10">
    <property type="entry name" value="Spore Coat Polysaccharide Biosynthesis Protein SpsA, Chain A"/>
    <property type="match status" value="1"/>
</dbReference>
<reference evidence="2 3" key="1">
    <citation type="submission" date="2019-06" db="EMBL/GenBank/DDBJ databases">
        <title>Emergence of pandrug resistant Empedobacter falsenii in China.</title>
        <authorList>
            <person name="Dong N."/>
            <person name="Chen S."/>
            <person name="Zhang R."/>
        </authorList>
    </citation>
    <scope>NUCLEOTIDE SEQUENCE [LARGE SCALE GENOMIC DNA]</scope>
    <source>
        <strain evidence="2 3">1681-1</strain>
    </source>
</reference>
<dbReference type="InterPro" id="IPR001173">
    <property type="entry name" value="Glyco_trans_2-like"/>
</dbReference>
<evidence type="ECO:0000259" key="1">
    <source>
        <dbReference type="Pfam" id="PF00535"/>
    </source>
</evidence>
<dbReference type="RefSeq" id="WP_180905846.1">
    <property type="nucleotide sequence ID" value="NZ_CP040908.1"/>
</dbReference>
<evidence type="ECO:0000313" key="3">
    <source>
        <dbReference type="Proteomes" id="UP000510643"/>
    </source>
</evidence>
<protein>
    <submittedName>
        <fullName evidence="2">Glycosyltransferase family 2 protein</fullName>
    </submittedName>
</protein>
<dbReference type="KEGG" id="efal:FH779_01785"/>
<organism evidence="2 3">
    <name type="scientific">Empedobacter falsenii</name>
    <dbReference type="NCBI Taxonomy" id="343874"/>
    <lineage>
        <taxon>Bacteria</taxon>
        <taxon>Pseudomonadati</taxon>
        <taxon>Bacteroidota</taxon>
        <taxon>Flavobacteriia</taxon>
        <taxon>Flavobacteriales</taxon>
        <taxon>Weeksellaceae</taxon>
        <taxon>Empedobacter</taxon>
    </lineage>
</organism>
<keyword evidence="2" id="KW-0808">Transferase</keyword>
<sequence>MKSELISVIVPCYNQAKYLDECLQSVLNQTYQNWECIIINDGSTDNSEEVARRWLNKDSRFRYFYKDNGGAGSARNLGLKKSNGTWIQFLDGDDFINKDKLSLVEKVELKINFIYTDFNLYSNGEILPPFCDLSRYQLTISNLITYWDNGFNIPIHCPIIKRELIGDLRFIDEFKLHEDWLFWIMLFNDKDVNVKFDNNAYAFYRDHTLNTTKDQNKLELNSNKVYNYAYNTVLNSENKAILFASIVSKYTISRSQLFINIKELDKLRNNKYFRMRRFLYKILKF</sequence>
<keyword evidence="3" id="KW-1185">Reference proteome</keyword>
<dbReference type="PANTHER" id="PTHR43685">
    <property type="entry name" value="GLYCOSYLTRANSFERASE"/>
    <property type="match status" value="1"/>
</dbReference>
<dbReference type="InterPro" id="IPR029044">
    <property type="entry name" value="Nucleotide-diphossugar_trans"/>
</dbReference>
<dbReference type="AlphaFoldDB" id="A0A7H9DP05"/>
<dbReference type="EMBL" id="CP040908">
    <property type="protein sequence ID" value="QLL56893.1"/>
    <property type="molecule type" value="Genomic_DNA"/>
</dbReference>
<proteinExistence type="predicted"/>
<dbReference type="GeneID" id="78400158"/>
<dbReference type="CDD" id="cd00761">
    <property type="entry name" value="Glyco_tranf_GTA_type"/>
    <property type="match status" value="1"/>
</dbReference>
<gene>
    <name evidence="2" type="ORF">FH779_01785</name>
</gene>
<dbReference type="SUPFAM" id="SSF53448">
    <property type="entry name" value="Nucleotide-diphospho-sugar transferases"/>
    <property type="match status" value="1"/>
</dbReference>
<evidence type="ECO:0000313" key="2">
    <source>
        <dbReference type="EMBL" id="QLL56893.1"/>
    </source>
</evidence>